<feature type="non-terminal residue" evidence="2">
    <location>
        <position position="56"/>
    </location>
</feature>
<comment type="caution">
    <text evidence="2">The sequence shown here is derived from an EMBL/GenBank/DDBJ whole genome shotgun (WGS) entry which is preliminary data.</text>
</comment>
<accession>A0AAV7NYY7</accession>
<protein>
    <submittedName>
        <fullName evidence="2">Uncharacterized protein</fullName>
    </submittedName>
</protein>
<evidence type="ECO:0000256" key="1">
    <source>
        <dbReference type="SAM" id="Coils"/>
    </source>
</evidence>
<evidence type="ECO:0000313" key="2">
    <source>
        <dbReference type="EMBL" id="KAJ1120262.1"/>
    </source>
</evidence>
<feature type="coiled-coil region" evidence="1">
    <location>
        <begin position="16"/>
        <end position="50"/>
    </location>
</feature>
<proteinExistence type="predicted"/>
<reference evidence="2" key="1">
    <citation type="journal article" date="2022" name="bioRxiv">
        <title>Sequencing and chromosome-scale assembly of the giantPleurodeles waltlgenome.</title>
        <authorList>
            <person name="Brown T."/>
            <person name="Elewa A."/>
            <person name="Iarovenko S."/>
            <person name="Subramanian E."/>
            <person name="Araus A.J."/>
            <person name="Petzold A."/>
            <person name="Susuki M."/>
            <person name="Suzuki K.-i.T."/>
            <person name="Hayashi T."/>
            <person name="Toyoda A."/>
            <person name="Oliveira C."/>
            <person name="Osipova E."/>
            <person name="Leigh N.D."/>
            <person name="Simon A."/>
            <person name="Yun M.H."/>
        </authorList>
    </citation>
    <scope>NUCLEOTIDE SEQUENCE</scope>
    <source>
        <strain evidence="2">20211129_DDA</strain>
        <tissue evidence="2">Liver</tissue>
    </source>
</reference>
<keyword evidence="1" id="KW-0175">Coiled coil</keyword>
<dbReference type="AlphaFoldDB" id="A0AAV7NYY7"/>
<sequence length="56" mass="6493">TDSTVTMSSPPPTSVGEDLQQLLKEYHSEISELRSDNRQLRERLSSVEEDFLKKER</sequence>
<keyword evidence="3" id="KW-1185">Reference proteome</keyword>
<organism evidence="2 3">
    <name type="scientific">Pleurodeles waltl</name>
    <name type="common">Iberian ribbed newt</name>
    <dbReference type="NCBI Taxonomy" id="8319"/>
    <lineage>
        <taxon>Eukaryota</taxon>
        <taxon>Metazoa</taxon>
        <taxon>Chordata</taxon>
        <taxon>Craniata</taxon>
        <taxon>Vertebrata</taxon>
        <taxon>Euteleostomi</taxon>
        <taxon>Amphibia</taxon>
        <taxon>Batrachia</taxon>
        <taxon>Caudata</taxon>
        <taxon>Salamandroidea</taxon>
        <taxon>Salamandridae</taxon>
        <taxon>Pleurodelinae</taxon>
        <taxon>Pleurodeles</taxon>
    </lineage>
</organism>
<dbReference type="EMBL" id="JANPWB010000012">
    <property type="protein sequence ID" value="KAJ1120262.1"/>
    <property type="molecule type" value="Genomic_DNA"/>
</dbReference>
<evidence type="ECO:0000313" key="3">
    <source>
        <dbReference type="Proteomes" id="UP001066276"/>
    </source>
</evidence>
<name>A0AAV7NYY7_PLEWA</name>
<gene>
    <name evidence="2" type="ORF">NDU88_008436</name>
</gene>
<dbReference type="Proteomes" id="UP001066276">
    <property type="component" value="Chromosome 8"/>
</dbReference>
<feature type="non-terminal residue" evidence="2">
    <location>
        <position position="1"/>
    </location>
</feature>